<comment type="caution">
    <text evidence="9">The sequence shown here is derived from an EMBL/GenBank/DDBJ whole genome shotgun (WGS) entry which is preliminary data.</text>
</comment>
<feature type="region of interest" description="Disordered" evidence="7">
    <location>
        <begin position="54"/>
        <end position="77"/>
    </location>
</feature>
<dbReference type="PROSITE" id="PS51918">
    <property type="entry name" value="RADICAL_SAM"/>
    <property type="match status" value="1"/>
</dbReference>
<evidence type="ECO:0000313" key="9">
    <source>
        <dbReference type="EMBL" id="MFC7147105.1"/>
    </source>
</evidence>
<sequence length="548" mass="60685">MIEITKRIILFPEFAQFARTAACRGEVTAVTSAYLRMWYITTYDGDISKERREGFAEQKAKRAGRGSGPGMKAPNGERLPWKASRFTRLASVGDRGGVLYNSYTGALAAVSSRERDEAARLLDGAVEAPGDADGLAAELLDAGFLVPSDTDELERASRFHEALKAARTMHLVLMPTEACSFRCSYCYQTFERGAMTREVIDGLKSYVRRAAERVEQITVSWFGGEPLLAFDTILELSDSFMDSCRRGGARYSADMSTNGYGLTKTRLARLVERQVRRYMITLDGGAGVHDRRRKLRGGGPTYRTIIDNLTEWRELDEEYAVDLRVNFDEDNVRDLKAWFGELSALLGGDRRFGLLVRPVGRWGGPRDAQLPVCDRTASDRYLWELAEQGRRAGLPVSGSIADALLPAGAVCYAAKPNALVVGADGRLYKCSVALDDDANQVGRLERDGTMRLDRDKIALWTESGEEKDDVCRTCFYRPACQGNHCPLYRMRTGRRPCPHEKRRLNRVLALLGNDHIDKEGGEADEAYPAARLNGASSADGQSDEVGPG</sequence>
<evidence type="ECO:0000256" key="6">
    <source>
        <dbReference type="ARBA" id="ARBA00023014"/>
    </source>
</evidence>
<feature type="domain" description="Radical SAM core" evidence="8">
    <location>
        <begin position="163"/>
        <end position="395"/>
    </location>
</feature>
<keyword evidence="2" id="KW-0004">4Fe-4S</keyword>
<comment type="cofactor">
    <cofactor evidence="1">
        <name>[4Fe-4S] cluster</name>
        <dbReference type="ChEBI" id="CHEBI:49883"/>
    </cofactor>
</comment>
<keyword evidence="4" id="KW-0479">Metal-binding</keyword>
<dbReference type="EMBL" id="JBHTAI010000001">
    <property type="protein sequence ID" value="MFC7147105.1"/>
    <property type="molecule type" value="Genomic_DNA"/>
</dbReference>
<evidence type="ECO:0000256" key="2">
    <source>
        <dbReference type="ARBA" id="ARBA00022485"/>
    </source>
</evidence>
<reference evidence="10" key="1">
    <citation type="journal article" date="2019" name="Int. J. Syst. Evol. Microbiol.">
        <title>The Global Catalogue of Microorganisms (GCM) 10K type strain sequencing project: providing services to taxonomists for standard genome sequencing and annotation.</title>
        <authorList>
            <consortium name="The Broad Institute Genomics Platform"/>
            <consortium name="The Broad Institute Genome Sequencing Center for Infectious Disease"/>
            <person name="Wu L."/>
            <person name="Ma J."/>
        </authorList>
    </citation>
    <scope>NUCLEOTIDE SEQUENCE [LARGE SCALE GENOMIC DNA]</scope>
    <source>
        <strain evidence="10">KCTC 12907</strain>
    </source>
</reference>
<dbReference type="InterPro" id="IPR007197">
    <property type="entry name" value="rSAM"/>
</dbReference>
<name>A0ABW2F5A7_9BACL</name>
<feature type="region of interest" description="Disordered" evidence="7">
    <location>
        <begin position="518"/>
        <end position="548"/>
    </location>
</feature>
<accession>A0ABW2F5A7</accession>
<dbReference type="NCBIfam" id="TIGR04085">
    <property type="entry name" value="rSAM_more_4Fe4S"/>
    <property type="match status" value="1"/>
</dbReference>
<evidence type="ECO:0000256" key="1">
    <source>
        <dbReference type="ARBA" id="ARBA00001966"/>
    </source>
</evidence>
<keyword evidence="6" id="KW-0411">Iron-sulfur</keyword>
<protein>
    <submittedName>
        <fullName evidence="9">Radical SAM protein</fullName>
    </submittedName>
</protein>
<dbReference type="InterPro" id="IPR058240">
    <property type="entry name" value="rSAM_sf"/>
</dbReference>
<dbReference type="CDD" id="cd01335">
    <property type="entry name" value="Radical_SAM"/>
    <property type="match status" value="1"/>
</dbReference>
<dbReference type="RefSeq" id="WP_378046974.1">
    <property type="nucleotide sequence ID" value="NZ_JBHMDN010000012.1"/>
</dbReference>
<dbReference type="Proteomes" id="UP001596378">
    <property type="component" value="Unassembled WGS sequence"/>
</dbReference>
<dbReference type="InterPro" id="IPR013785">
    <property type="entry name" value="Aldolase_TIM"/>
</dbReference>
<evidence type="ECO:0000256" key="5">
    <source>
        <dbReference type="ARBA" id="ARBA00023004"/>
    </source>
</evidence>
<dbReference type="SFLD" id="SFLDS00029">
    <property type="entry name" value="Radical_SAM"/>
    <property type="match status" value="1"/>
</dbReference>
<dbReference type="PANTHER" id="PTHR43787:SF3">
    <property type="entry name" value="ARYLSULFATASE REGULATORY PROTEIN"/>
    <property type="match status" value="1"/>
</dbReference>
<dbReference type="InterPro" id="IPR023885">
    <property type="entry name" value="4Fe4S-binding_SPASM_dom"/>
</dbReference>
<organism evidence="9 10">
    <name type="scientific">Cohnella cellulosilytica</name>
    <dbReference type="NCBI Taxonomy" id="986710"/>
    <lineage>
        <taxon>Bacteria</taxon>
        <taxon>Bacillati</taxon>
        <taxon>Bacillota</taxon>
        <taxon>Bacilli</taxon>
        <taxon>Bacillales</taxon>
        <taxon>Paenibacillaceae</taxon>
        <taxon>Cohnella</taxon>
    </lineage>
</organism>
<dbReference type="Pfam" id="PF04055">
    <property type="entry name" value="Radical_SAM"/>
    <property type="match status" value="1"/>
</dbReference>
<evidence type="ECO:0000313" key="10">
    <source>
        <dbReference type="Proteomes" id="UP001596378"/>
    </source>
</evidence>
<keyword evidence="5" id="KW-0408">Iron</keyword>
<evidence type="ECO:0000256" key="3">
    <source>
        <dbReference type="ARBA" id="ARBA00022691"/>
    </source>
</evidence>
<gene>
    <name evidence="9" type="ORF">ACFQMJ_01045</name>
</gene>
<keyword evidence="3" id="KW-0949">S-adenosyl-L-methionine</keyword>
<dbReference type="PANTHER" id="PTHR43787">
    <property type="entry name" value="FEMO COFACTOR BIOSYNTHESIS PROTEIN NIFB-RELATED"/>
    <property type="match status" value="1"/>
</dbReference>
<evidence type="ECO:0000259" key="8">
    <source>
        <dbReference type="PROSITE" id="PS51918"/>
    </source>
</evidence>
<dbReference type="SUPFAM" id="SSF102114">
    <property type="entry name" value="Radical SAM enzymes"/>
    <property type="match status" value="1"/>
</dbReference>
<evidence type="ECO:0000256" key="7">
    <source>
        <dbReference type="SAM" id="MobiDB-lite"/>
    </source>
</evidence>
<dbReference type="SFLD" id="SFLDG01067">
    <property type="entry name" value="SPASM/twitch_domain_containing"/>
    <property type="match status" value="1"/>
</dbReference>
<dbReference type="Gene3D" id="3.20.20.70">
    <property type="entry name" value="Aldolase class I"/>
    <property type="match status" value="1"/>
</dbReference>
<proteinExistence type="predicted"/>
<keyword evidence="10" id="KW-1185">Reference proteome</keyword>
<evidence type="ECO:0000256" key="4">
    <source>
        <dbReference type="ARBA" id="ARBA00022723"/>
    </source>
</evidence>